<name>A0ABV4MNH7_9VIBR</name>
<proteinExistence type="predicted"/>
<dbReference type="PANTHER" id="PTHR33121">
    <property type="entry name" value="CYCLIC DI-GMP PHOSPHODIESTERASE PDEF"/>
    <property type="match status" value="1"/>
</dbReference>
<dbReference type="Proteomes" id="UP001569151">
    <property type="component" value="Unassembled WGS sequence"/>
</dbReference>
<sequence length="281" mass="31751">MILSTRQQFVDCLSMNEDSQYIGTYKHLTLNSVFQPIFDTTNTIIGVEALVRIHDSLAGPIRPDQFFHNEDINFDDKISVERLSRVIHIRNFARSQYRHLKLFLNVLPSAGEYLALGNIDASLLAQRLKALNLDNSQLVMEIVELNASNEETLKTATRKLSASDFNIAVDDFGVNASNRQRAERLKPDIIKLDRSLLLAYMAGDQFRLMSGIKLAKRLGSKVVVEGVETSQQLEAMRNLDIDLFQGYFLGMPEPLPAVYIDKSNNLSSIGDPSIVYHQLYQ</sequence>
<dbReference type="EMBL" id="JBGOOS010000043">
    <property type="protein sequence ID" value="MEZ8211110.1"/>
    <property type="molecule type" value="Genomic_DNA"/>
</dbReference>
<dbReference type="Gene3D" id="3.20.20.450">
    <property type="entry name" value="EAL domain"/>
    <property type="match status" value="1"/>
</dbReference>
<dbReference type="PROSITE" id="PS50883">
    <property type="entry name" value="EAL"/>
    <property type="match status" value="1"/>
</dbReference>
<comment type="caution">
    <text evidence="2">The sequence shown here is derived from an EMBL/GenBank/DDBJ whole genome shotgun (WGS) entry which is preliminary data.</text>
</comment>
<dbReference type="Pfam" id="PF00563">
    <property type="entry name" value="EAL"/>
    <property type="match status" value="1"/>
</dbReference>
<dbReference type="InterPro" id="IPR001633">
    <property type="entry name" value="EAL_dom"/>
</dbReference>
<dbReference type="InterPro" id="IPR035919">
    <property type="entry name" value="EAL_sf"/>
</dbReference>
<reference evidence="2 3" key="1">
    <citation type="submission" date="2024-06" db="EMBL/GenBank/DDBJ databases">
        <authorList>
            <person name="Steensen K."/>
            <person name="Seneca J."/>
            <person name="Bartlau N."/>
            <person name="Yu A.X."/>
            <person name="Polz M.F."/>
        </authorList>
    </citation>
    <scope>NUCLEOTIDE SEQUENCE [LARGE SCALE GENOMIC DNA]</scope>
    <source>
        <strain evidence="2 3">1F146</strain>
    </source>
</reference>
<organism evidence="2 3">
    <name type="scientific">Vibrio bivalvicida</name>
    <dbReference type="NCBI Taxonomy" id="1276888"/>
    <lineage>
        <taxon>Bacteria</taxon>
        <taxon>Pseudomonadati</taxon>
        <taxon>Pseudomonadota</taxon>
        <taxon>Gammaproteobacteria</taxon>
        <taxon>Vibrionales</taxon>
        <taxon>Vibrionaceae</taxon>
        <taxon>Vibrio</taxon>
        <taxon>Vibrio oreintalis group</taxon>
    </lineage>
</organism>
<dbReference type="PANTHER" id="PTHR33121:SF76">
    <property type="entry name" value="SIGNALING PROTEIN"/>
    <property type="match status" value="1"/>
</dbReference>
<dbReference type="CDD" id="cd01948">
    <property type="entry name" value="EAL"/>
    <property type="match status" value="1"/>
</dbReference>
<protein>
    <submittedName>
        <fullName evidence="2">EAL domain-containing protein</fullName>
    </submittedName>
</protein>
<keyword evidence="3" id="KW-1185">Reference proteome</keyword>
<accession>A0ABV4MNH7</accession>
<dbReference type="RefSeq" id="WP_371718845.1">
    <property type="nucleotide sequence ID" value="NZ_JBGOOF010000014.1"/>
</dbReference>
<dbReference type="SMART" id="SM00052">
    <property type="entry name" value="EAL"/>
    <property type="match status" value="1"/>
</dbReference>
<evidence type="ECO:0000259" key="1">
    <source>
        <dbReference type="PROSITE" id="PS50883"/>
    </source>
</evidence>
<dbReference type="SUPFAM" id="SSF141868">
    <property type="entry name" value="EAL domain-like"/>
    <property type="match status" value="1"/>
</dbReference>
<evidence type="ECO:0000313" key="2">
    <source>
        <dbReference type="EMBL" id="MEZ8211110.1"/>
    </source>
</evidence>
<dbReference type="InterPro" id="IPR050706">
    <property type="entry name" value="Cyclic-di-GMP_PDE-like"/>
</dbReference>
<evidence type="ECO:0000313" key="3">
    <source>
        <dbReference type="Proteomes" id="UP001569151"/>
    </source>
</evidence>
<gene>
    <name evidence="2" type="ORF">ACED39_20285</name>
</gene>
<feature type="domain" description="EAL" evidence="1">
    <location>
        <begin position="14"/>
        <end position="266"/>
    </location>
</feature>